<dbReference type="SMART" id="SM00903">
    <property type="entry name" value="Flavin_Reduct"/>
    <property type="match status" value="1"/>
</dbReference>
<accession>A0A6J6FJ20</accession>
<dbReference type="PANTHER" id="PTHR30466:SF11">
    <property type="entry name" value="FLAVIN-DEPENDENT MONOOXYGENASE, REDUCTASE SUBUNIT HSAB"/>
    <property type="match status" value="1"/>
</dbReference>
<evidence type="ECO:0000256" key="1">
    <source>
        <dbReference type="ARBA" id="ARBA00008898"/>
    </source>
</evidence>
<feature type="domain" description="Flavin reductase like" evidence="3">
    <location>
        <begin position="10"/>
        <end position="157"/>
    </location>
</feature>
<dbReference type="InterPro" id="IPR002563">
    <property type="entry name" value="Flavin_Rdtase-like_dom"/>
</dbReference>
<protein>
    <submittedName>
        <fullName evidence="4">Unannotated protein</fullName>
    </submittedName>
</protein>
<dbReference type="GO" id="GO:0042602">
    <property type="term" value="F:riboflavin reductase (NADPH) activity"/>
    <property type="evidence" value="ECO:0007669"/>
    <property type="project" value="TreeGrafter"/>
</dbReference>
<evidence type="ECO:0000313" key="4">
    <source>
        <dbReference type="EMBL" id="CAB4588976.1"/>
    </source>
</evidence>
<sequence length="194" mass="21512">MIDPVLKRSLGQMIKGVEVVGAHHEGVSRAFCSHWVTQVSFEEPIVMSSVSPKHDTYPLMVASGQFSVSILAGDQVDVGQYFSYPGRKFRYIADEYLDELPGSRLPVVRNCIAWLRCEIFQQMTMVDHELLFARVVEVGPGRLKEPPLLYSSRLGWRITGDKAREPGTSVRDALLERLAAAGFDAGPDDDGDDA</sequence>
<dbReference type="InterPro" id="IPR012349">
    <property type="entry name" value="Split_barrel_FMN-bd"/>
</dbReference>
<keyword evidence="2" id="KW-0560">Oxidoreductase</keyword>
<dbReference type="Gene3D" id="2.30.110.10">
    <property type="entry name" value="Electron Transport, Fmn-binding Protein, Chain A"/>
    <property type="match status" value="1"/>
</dbReference>
<proteinExistence type="inferred from homology"/>
<dbReference type="PANTHER" id="PTHR30466">
    <property type="entry name" value="FLAVIN REDUCTASE"/>
    <property type="match status" value="1"/>
</dbReference>
<name>A0A6J6FJ20_9ZZZZ</name>
<dbReference type="GO" id="GO:0010181">
    <property type="term" value="F:FMN binding"/>
    <property type="evidence" value="ECO:0007669"/>
    <property type="project" value="InterPro"/>
</dbReference>
<reference evidence="4" key="1">
    <citation type="submission" date="2020-05" db="EMBL/GenBank/DDBJ databases">
        <authorList>
            <person name="Chiriac C."/>
            <person name="Salcher M."/>
            <person name="Ghai R."/>
            <person name="Kavagutti S V."/>
        </authorList>
    </citation>
    <scope>NUCLEOTIDE SEQUENCE</scope>
</reference>
<organism evidence="4">
    <name type="scientific">freshwater metagenome</name>
    <dbReference type="NCBI Taxonomy" id="449393"/>
    <lineage>
        <taxon>unclassified sequences</taxon>
        <taxon>metagenomes</taxon>
        <taxon>ecological metagenomes</taxon>
    </lineage>
</organism>
<dbReference type="AlphaFoldDB" id="A0A6J6FJ20"/>
<comment type="similarity">
    <text evidence="1">Belongs to the non-flavoprotein flavin reductase family.</text>
</comment>
<evidence type="ECO:0000256" key="2">
    <source>
        <dbReference type="ARBA" id="ARBA00023002"/>
    </source>
</evidence>
<gene>
    <name evidence="4" type="ORF">UFOPK1493_03633</name>
</gene>
<dbReference type="SUPFAM" id="SSF50475">
    <property type="entry name" value="FMN-binding split barrel"/>
    <property type="match status" value="1"/>
</dbReference>
<dbReference type="InterPro" id="IPR050268">
    <property type="entry name" value="NADH-dep_flavin_reductase"/>
</dbReference>
<dbReference type="EMBL" id="CAEZSR010000215">
    <property type="protein sequence ID" value="CAB4588976.1"/>
    <property type="molecule type" value="Genomic_DNA"/>
</dbReference>
<evidence type="ECO:0000259" key="3">
    <source>
        <dbReference type="SMART" id="SM00903"/>
    </source>
</evidence>
<dbReference type="Pfam" id="PF01613">
    <property type="entry name" value="Flavin_Reduct"/>
    <property type="match status" value="1"/>
</dbReference>